<sequence>MKKETDFYFCFQQDNGSNIHKLYIYDNVSEYGALNWSTWEYEESQTSAKYFRDQLEAIPEEHTIELHINSNGGSVKEGVAIYNLLKRHRAQKIGYVDGVAYSIAFVILQACNERIMGVGTSALIHNMWIETWGNADQLRKEADDLDVLMESNRKIFMERAKGISEEELKKKMEAETYLTPDQCVEYGFCDKVESMEGEEKGQQTQQALQQAIQEMKVKLMQQQTFRNELNNMYKELREEKTVNEVKEEIKPEKSKMQEIFERIAKNNEQ</sequence>
<dbReference type="GO" id="GO:0006508">
    <property type="term" value="P:proteolysis"/>
    <property type="evidence" value="ECO:0007669"/>
    <property type="project" value="UniProtKB-KW"/>
</dbReference>
<dbReference type="NCBIfam" id="NF045542">
    <property type="entry name" value="Clp_rel_HeadMat"/>
    <property type="match status" value="1"/>
</dbReference>
<keyword evidence="5" id="KW-0720">Serine protease</keyword>
<keyword evidence="4" id="KW-0378">Hydrolase</keyword>
<dbReference type="GO" id="GO:0008233">
    <property type="term" value="F:peptidase activity"/>
    <property type="evidence" value="ECO:0007669"/>
    <property type="project" value="UniProtKB-KW"/>
</dbReference>
<dbReference type="PANTHER" id="PTHR10381">
    <property type="entry name" value="ATP-DEPENDENT CLP PROTEASE PROTEOLYTIC SUBUNIT"/>
    <property type="match status" value="1"/>
</dbReference>
<dbReference type="SUPFAM" id="SSF52096">
    <property type="entry name" value="ClpP/crotonase"/>
    <property type="match status" value="1"/>
</dbReference>
<reference evidence="8 9" key="1">
    <citation type="submission" date="2021-06" db="EMBL/GenBank/DDBJ databases">
        <title>Description of novel taxa of the family Lachnospiraceae.</title>
        <authorList>
            <person name="Chaplin A.V."/>
            <person name="Sokolova S.R."/>
            <person name="Pikina A.P."/>
            <person name="Korzhanova M."/>
            <person name="Belova V."/>
            <person name="Korostin D."/>
            <person name="Efimov B.A."/>
        </authorList>
    </citation>
    <scope>NUCLEOTIDE SEQUENCE [LARGE SCALE GENOMIC DNA]</scope>
    <source>
        <strain evidence="8 9">ASD4241</strain>
    </source>
</reference>
<dbReference type="InterPro" id="IPR029045">
    <property type="entry name" value="ClpP/crotonase-like_dom_sf"/>
</dbReference>
<evidence type="ECO:0000256" key="2">
    <source>
        <dbReference type="ARBA" id="ARBA00022490"/>
    </source>
</evidence>
<name>A0ABS6KCP1_9FIRM</name>
<evidence type="ECO:0000256" key="1">
    <source>
        <dbReference type="ARBA" id="ARBA00007039"/>
    </source>
</evidence>
<proteinExistence type="inferred from homology"/>
<dbReference type="Proteomes" id="UP001314681">
    <property type="component" value="Unassembled WGS sequence"/>
</dbReference>
<evidence type="ECO:0000313" key="9">
    <source>
        <dbReference type="Proteomes" id="UP001314681"/>
    </source>
</evidence>
<gene>
    <name evidence="8" type="ORF">KTH90_19925</name>
</gene>
<dbReference type="PANTHER" id="PTHR10381:SF70">
    <property type="entry name" value="ATP-DEPENDENT CLP PROTEASE PROTEOLYTIC SUBUNIT"/>
    <property type="match status" value="1"/>
</dbReference>
<dbReference type="EMBL" id="JAHQCX010000018">
    <property type="protein sequence ID" value="MBU9728275.1"/>
    <property type="molecule type" value="Genomic_DNA"/>
</dbReference>
<dbReference type="Pfam" id="PF00574">
    <property type="entry name" value="CLP_protease"/>
    <property type="match status" value="1"/>
</dbReference>
<comment type="caution">
    <text evidence="8">The sequence shown here is derived from an EMBL/GenBank/DDBJ whole genome shotgun (WGS) entry which is preliminary data.</text>
</comment>
<evidence type="ECO:0000256" key="6">
    <source>
        <dbReference type="RuleBase" id="RU003567"/>
    </source>
</evidence>
<keyword evidence="3 8" id="KW-0645">Protease</keyword>
<comment type="similarity">
    <text evidence="1 6">Belongs to the peptidase S14 family.</text>
</comment>
<dbReference type="Gene3D" id="3.90.226.10">
    <property type="entry name" value="2-enoyl-CoA Hydratase, Chain A, domain 1"/>
    <property type="match status" value="1"/>
</dbReference>
<keyword evidence="2" id="KW-0963">Cytoplasm</keyword>
<organism evidence="8 9">
    <name type="scientific">Diplocloster modestus</name>
    <dbReference type="NCBI Taxonomy" id="2850322"/>
    <lineage>
        <taxon>Bacteria</taxon>
        <taxon>Bacillati</taxon>
        <taxon>Bacillota</taxon>
        <taxon>Clostridia</taxon>
        <taxon>Lachnospirales</taxon>
        <taxon>Lachnospiraceae</taxon>
        <taxon>Diplocloster</taxon>
    </lineage>
</organism>
<dbReference type="InterPro" id="IPR001907">
    <property type="entry name" value="ClpP"/>
</dbReference>
<feature type="coiled-coil region" evidence="7">
    <location>
        <begin position="219"/>
        <end position="246"/>
    </location>
</feature>
<dbReference type="CDD" id="cd07016">
    <property type="entry name" value="S14_ClpP_1"/>
    <property type="match status" value="1"/>
</dbReference>
<evidence type="ECO:0000256" key="3">
    <source>
        <dbReference type="ARBA" id="ARBA00022670"/>
    </source>
</evidence>
<evidence type="ECO:0000256" key="5">
    <source>
        <dbReference type="ARBA" id="ARBA00022825"/>
    </source>
</evidence>
<dbReference type="RefSeq" id="WP_238727333.1">
    <property type="nucleotide sequence ID" value="NZ_JAHQCX010000018.1"/>
</dbReference>
<accession>A0ABS6KCP1</accession>
<evidence type="ECO:0000256" key="4">
    <source>
        <dbReference type="ARBA" id="ARBA00022801"/>
    </source>
</evidence>
<keyword evidence="7" id="KW-0175">Coiled coil</keyword>
<evidence type="ECO:0000313" key="8">
    <source>
        <dbReference type="EMBL" id="MBU9728275.1"/>
    </source>
</evidence>
<keyword evidence="9" id="KW-1185">Reference proteome</keyword>
<evidence type="ECO:0000256" key="7">
    <source>
        <dbReference type="SAM" id="Coils"/>
    </source>
</evidence>
<dbReference type="PRINTS" id="PR00127">
    <property type="entry name" value="CLPPROTEASEP"/>
</dbReference>
<protein>
    <recommendedName>
        <fullName evidence="6">ATP-dependent Clp protease proteolytic subunit</fullName>
    </recommendedName>
</protein>
<dbReference type="InterPro" id="IPR023562">
    <property type="entry name" value="ClpP/TepA"/>
</dbReference>